<dbReference type="PROSITE" id="PS51125">
    <property type="entry name" value="NHL"/>
    <property type="match status" value="1"/>
</dbReference>
<feature type="repeat" description="NHL" evidence="2">
    <location>
        <begin position="230"/>
        <end position="260"/>
    </location>
</feature>
<keyword evidence="5" id="KW-1185">Reference proteome</keyword>
<evidence type="ECO:0000256" key="2">
    <source>
        <dbReference type="PROSITE-ProRule" id="PRU00504"/>
    </source>
</evidence>
<feature type="coiled-coil region" evidence="3">
    <location>
        <begin position="39"/>
        <end position="98"/>
    </location>
</feature>
<dbReference type="InterPro" id="IPR011042">
    <property type="entry name" value="6-blade_b-propeller_TolB-like"/>
</dbReference>
<sequence>MFCQDHSQLCCSDCVLLNHRQCTNLSLISESVSQLSVDMQQLSSKIQAILAELTKLTKTQEASIQSIEGSYIEKVQEIRELREKLNAALDKLEITTLKELDEIRTILLTSLKKDVDNCGRLKDELQQLGEAVQGLHDKNKKEMEFITSIKCQDKIQESESYLKENPVKVKSLIIFKANISIEQYLSQQTSLGRIIDSMESLSLAINPDQVLHVKRKTQYNVNISEDKGLFCYIMGICSLPGGQVIVADRHNNRVKMLNQHYDVSSHCDVSGPPFDICQITSSEVAVTVDKAVQFISVINQKLKNGRKVQLPHNACGIAFHQGALYVTSGIAIYHYTLTGSLVKKLYEDASGSFTVWKCAVSPARDRIYVTNETQNKLITLATDGTLLSTFMDSELLNPQGLHVTPAGQVIICGFNGHTVIQVDREGRKKLATLVSHHDGLPASVCYNMNTHQIIVGLESNNIKVMDLQ</sequence>
<dbReference type="Pfam" id="PF01436">
    <property type="entry name" value="NHL"/>
    <property type="match status" value="1"/>
</dbReference>
<gene>
    <name evidence="4" type="ORF">DPMN_145539</name>
</gene>
<dbReference type="SUPFAM" id="SSF101898">
    <property type="entry name" value="NHL repeat"/>
    <property type="match status" value="1"/>
</dbReference>
<keyword evidence="1" id="KW-0677">Repeat</keyword>
<dbReference type="Proteomes" id="UP000828390">
    <property type="component" value="Unassembled WGS sequence"/>
</dbReference>
<dbReference type="InterPro" id="IPR001258">
    <property type="entry name" value="NHL_repeat"/>
</dbReference>
<keyword evidence="3" id="KW-0175">Coiled coil</keyword>
<proteinExistence type="predicted"/>
<evidence type="ECO:0000256" key="3">
    <source>
        <dbReference type="SAM" id="Coils"/>
    </source>
</evidence>
<evidence type="ECO:0000313" key="4">
    <source>
        <dbReference type="EMBL" id="KAH3792050.1"/>
    </source>
</evidence>
<organism evidence="4 5">
    <name type="scientific">Dreissena polymorpha</name>
    <name type="common">Zebra mussel</name>
    <name type="synonym">Mytilus polymorpha</name>
    <dbReference type="NCBI Taxonomy" id="45954"/>
    <lineage>
        <taxon>Eukaryota</taxon>
        <taxon>Metazoa</taxon>
        <taxon>Spiralia</taxon>
        <taxon>Lophotrochozoa</taxon>
        <taxon>Mollusca</taxon>
        <taxon>Bivalvia</taxon>
        <taxon>Autobranchia</taxon>
        <taxon>Heteroconchia</taxon>
        <taxon>Euheterodonta</taxon>
        <taxon>Imparidentia</taxon>
        <taxon>Neoheterodontei</taxon>
        <taxon>Myida</taxon>
        <taxon>Dreissenoidea</taxon>
        <taxon>Dreissenidae</taxon>
        <taxon>Dreissena</taxon>
    </lineage>
</organism>
<dbReference type="AlphaFoldDB" id="A0A9D4IYX2"/>
<evidence type="ECO:0000256" key="1">
    <source>
        <dbReference type="ARBA" id="ARBA00022737"/>
    </source>
</evidence>
<dbReference type="Gene3D" id="2.120.10.30">
    <property type="entry name" value="TolB, C-terminal domain"/>
    <property type="match status" value="1"/>
</dbReference>
<evidence type="ECO:0000313" key="5">
    <source>
        <dbReference type="Proteomes" id="UP000828390"/>
    </source>
</evidence>
<reference evidence="4" key="2">
    <citation type="submission" date="2020-11" db="EMBL/GenBank/DDBJ databases">
        <authorList>
            <person name="McCartney M.A."/>
            <person name="Auch B."/>
            <person name="Kono T."/>
            <person name="Mallez S."/>
            <person name="Becker A."/>
            <person name="Gohl D.M."/>
            <person name="Silverstein K.A.T."/>
            <person name="Koren S."/>
            <person name="Bechman K.B."/>
            <person name="Herman A."/>
            <person name="Abrahante J.E."/>
            <person name="Garbe J."/>
        </authorList>
    </citation>
    <scope>NUCLEOTIDE SEQUENCE</scope>
    <source>
        <strain evidence="4">Duluth1</strain>
        <tissue evidence="4">Whole animal</tissue>
    </source>
</reference>
<protein>
    <recommendedName>
        <fullName evidence="6">B box-type domain-containing protein</fullName>
    </recommendedName>
</protein>
<evidence type="ECO:0008006" key="6">
    <source>
        <dbReference type="Google" id="ProtNLM"/>
    </source>
</evidence>
<dbReference type="EMBL" id="JAIWYP010000007">
    <property type="protein sequence ID" value="KAH3792050.1"/>
    <property type="molecule type" value="Genomic_DNA"/>
</dbReference>
<name>A0A9D4IYX2_DREPO</name>
<accession>A0A9D4IYX2</accession>
<comment type="caution">
    <text evidence="4">The sequence shown here is derived from an EMBL/GenBank/DDBJ whole genome shotgun (WGS) entry which is preliminary data.</text>
</comment>
<reference evidence="4" key="1">
    <citation type="journal article" date="2019" name="bioRxiv">
        <title>The Genome of the Zebra Mussel, Dreissena polymorpha: A Resource for Invasive Species Research.</title>
        <authorList>
            <person name="McCartney M.A."/>
            <person name="Auch B."/>
            <person name="Kono T."/>
            <person name="Mallez S."/>
            <person name="Zhang Y."/>
            <person name="Obille A."/>
            <person name="Becker A."/>
            <person name="Abrahante J.E."/>
            <person name="Garbe J."/>
            <person name="Badalamenti J.P."/>
            <person name="Herman A."/>
            <person name="Mangelson H."/>
            <person name="Liachko I."/>
            <person name="Sullivan S."/>
            <person name="Sone E.D."/>
            <person name="Koren S."/>
            <person name="Silverstein K.A.T."/>
            <person name="Beckman K.B."/>
            <person name="Gohl D.M."/>
        </authorList>
    </citation>
    <scope>NUCLEOTIDE SEQUENCE</scope>
    <source>
        <strain evidence="4">Duluth1</strain>
        <tissue evidence="4">Whole animal</tissue>
    </source>
</reference>